<organism evidence="10 11">
    <name type="scientific">Meristemomyces frigidus</name>
    <dbReference type="NCBI Taxonomy" id="1508187"/>
    <lineage>
        <taxon>Eukaryota</taxon>
        <taxon>Fungi</taxon>
        <taxon>Dikarya</taxon>
        <taxon>Ascomycota</taxon>
        <taxon>Pezizomycotina</taxon>
        <taxon>Dothideomycetes</taxon>
        <taxon>Dothideomycetidae</taxon>
        <taxon>Mycosphaerellales</taxon>
        <taxon>Teratosphaeriaceae</taxon>
        <taxon>Meristemomyces</taxon>
    </lineage>
</organism>
<dbReference type="Pfam" id="PF10406">
    <property type="entry name" value="TAF8_C"/>
    <property type="match status" value="1"/>
</dbReference>
<evidence type="ECO:0000259" key="8">
    <source>
        <dbReference type="Pfam" id="PF07524"/>
    </source>
</evidence>
<dbReference type="CDD" id="cd08049">
    <property type="entry name" value="TAF8"/>
    <property type="match status" value="1"/>
</dbReference>
<name>A0AAN7TLL5_9PEZI</name>
<evidence type="ECO:0000256" key="3">
    <source>
        <dbReference type="ARBA" id="ARBA00017307"/>
    </source>
</evidence>
<dbReference type="InterPro" id="IPR019473">
    <property type="entry name" value="TFIID_su8_C"/>
</dbReference>
<feature type="region of interest" description="Disordered" evidence="7">
    <location>
        <begin position="1"/>
        <end position="21"/>
    </location>
</feature>
<dbReference type="PANTHER" id="PTHR46469">
    <property type="entry name" value="TRANSCRIPTION INITIATION FACTOR TFIID SUBUNIT 8"/>
    <property type="match status" value="1"/>
</dbReference>
<evidence type="ECO:0000313" key="11">
    <source>
        <dbReference type="Proteomes" id="UP001310890"/>
    </source>
</evidence>
<sequence length="312" mass="34293">MAEKRRWSSALGGEQSQGKRRRVIHSLRHVQQRPEHIEPAPQEPAFTEDQLLKSIGAALTMVGFDGIEPGALEMLRSHTEEYMLRFTTYIRTSMHNGRRITPIAQDFSQALSFMPNTSTASNLKAQIKLPIPETISYPSIPAPAPAEPTAPDFSALLQPLTTQHPPRWIPSHFPALPARHSWQSTPVFPEREKDARKMRELATQEGQLAEQALRRLATAAKAGAIKAEQRRSTALSGMGKVRDGVSGRQGKEKKDVFADVMLDLGGVDVAVSMEGQGVGVQDGVDVGMPEGVVVNYDLGHWRGSGQRKGLRL</sequence>
<feature type="domain" description="Bromodomain associated" evidence="8">
    <location>
        <begin position="48"/>
        <end position="112"/>
    </location>
</feature>
<keyword evidence="4" id="KW-0805">Transcription regulation</keyword>
<dbReference type="Pfam" id="PF07524">
    <property type="entry name" value="Bromo_TP"/>
    <property type="match status" value="1"/>
</dbReference>
<evidence type="ECO:0000256" key="4">
    <source>
        <dbReference type="ARBA" id="ARBA00023015"/>
    </source>
</evidence>
<evidence type="ECO:0000256" key="5">
    <source>
        <dbReference type="ARBA" id="ARBA00023163"/>
    </source>
</evidence>
<keyword evidence="5" id="KW-0804">Transcription</keyword>
<dbReference type="EMBL" id="JAVRRL010000013">
    <property type="protein sequence ID" value="KAK5115317.1"/>
    <property type="molecule type" value="Genomic_DNA"/>
</dbReference>
<evidence type="ECO:0000256" key="2">
    <source>
        <dbReference type="ARBA" id="ARBA00008767"/>
    </source>
</evidence>
<dbReference type="GO" id="GO:0006367">
    <property type="term" value="P:transcription initiation at RNA polymerase II promoter"/>
    <property type="evidence" value="ECO:0007669"/>
    <property type="project" value="TreeGrafter"/>
</dbReference>
<evidence type="ECO:0000256" key="1">
    <source>
        <dbReference type="ARBA" id="ARBA00004123"/>
    </source>
</evidence>
<dbReference type="InterPro" id="IPR037818">
    <property type="entry name" value="TAF8"/>
</dbReference>
<dbReference type="InterPro" id="IPR009072">
    <property type="entry name" value="Histone-fold"/>
</dbReference>
<evidence type="ECO:0000313" key="10">
    <source>
        <dbReference type="EMBL" id="KAK5115317.1"/>
    </source>
</evidence>
<feature type="domain" description="Transcription factor TFIID subunit 8 C-terminal" evidence="9">
    <location>
        <begin position="168"/>
        <end position="216"/>
    </location>
</feature>
<proteinExistence type="inferred from homology"/>
<reference evidence="10" key="1">
    <citation type="submission" date="2023-08" db="EMBL/GenBank/DDBJ databases">
        <title>Black Yeasts Isolated from many extreme environments.</title>
        <authorList>
            <person name="Coleine C."/>
            <person name="Stajich J.E."/>
            <person name="Selbmann L."/>
        </authorList>
    </citation>
    <scope>NUCLEOTIDE SEQUENCE</scope>
    <source>
        <strain evidence="10">CCFEE 5401</strain>
    </source>
</reference>
<evidence type="ECO:0000256" key="6">
    <source>
        <dbReference type="ARBA" id="ARBA00023242"/>
    </source>
</evidence>
<gene>
    <name evidence="10" type="ORF">LTR62_001517</name>
</gene>
<dbReference type="Proteomes" id="UP001310890">
    <property type="component" value="Unassembled WGS sequence"/>
</dbReference>
<dbReference type="Gene3D" id="1.10.20.10">
    <property type="entry name" value="Histone, subunit A"/>
    <property type="match status" value="1"/>
</dbReference>
<comment type="caution">
    <text evidence="10">The sequence shown here is derived from an EMBL/GenBank/DDBJ whole genome shotgun (WGS) entry which is preliminary data.</text>
</comment>
<dbReference type="GO" id="GO:0005669">
    <property type="term" value="C:transcription factor TFIID complex"/>
    <property type="evidence" value="ECO:0007669"/>
    <property type="project" value="InterPro"/>
</dbReference>
<dbReference type="AlphaFoldDB" id="A0AAN7TLL5"/>
<comment type="similarity">
    <text evidence="2">Belongs to the TAF8 family.</text>
</comment>
<evidence type="ECO:0000256" key="7">
    <source>
        <dbReference type="SAM" id="MobiDB-lite"/>
    </source>
</evidence>
<dbReference type="CDD" id="cd00076">
    <property type="entry name" value="HFD_SF"/>
    <property type="match status" value="1"/>
</dbReference>
<keyword evidence="6" id="KW-0539">Nucleus</keyword>
<evidence type="ECO:0000259" key="9">
    <source>
        <dbReference type="Pfam" id="PF10406"/>
    </source>
</evidence>
<dbReference type="GO" id="GO:0046982">
    <property type="term" value="F:protein heterodimerization activity"/>
    <property type="evidence" value="ECO:0007669"/>
    <property type="project" value="InterPro"/>
</dbReference>
<dbReference type="PANTHER" id="PTHR46469:SF1">
    <property type="entry name" value="TRANSCRIPTION INITIATION FACTOR TFIID SUBUNIT 8"/>
    <property type="match status" value="1"/>
</dbReference>
<protein>
    <recommendedName>
        <fullName evidence="3">Transcription initiation factor TFIID subunit 8</fullName>
    </recommendedName>
</protein>
<comment type="subcellular location">
    <subcellularLocation>
        <location evidence="1">Nucleus</location>
    </subcellularLocation>
</comment>
<dbReference type="InterPro" id="IPR006565">
    <property type="entry name" value="BTP"/>
</dbReference>
<accession>A0AAN7TLL5</accession>